<dbReference type="EMBL" id="CAAALY010259482">
    <property type="protein sequence ID" value="VEL38923.1"/>
    <property type="molecule type" value="Genomic_DNA"/>
</dbReference>
<organism evidence="1 2">
    <name type="scientific">Protopolystoma xenopodis</name>
    <dbReference type="NCBI Taxonomy" id="117903"/>
    <lineage>
        <taxon>Eukaryota</taxon>
        <taxon>Metazoa</taxon>
        <taxon>Spiralia</taxon>
        <taxon>Lophotrochozoa</taxon>
        <taxon>Platyhelminthes</taxon>
        <taxon>Monogenea</taxon>
        <taxon>Polyopisthocotylea</taxon>
        <taxon>Polystomatidea</taxon>
        <taxon>Polystomatidae</taxon>
        <taxon>Protopolystoma</taxon>
    </lineage>
</organism>
<reference evidence="1" key="1">
    <citation type="submission" date="2018-11" db="EMBL/GenBank/DDBJ databases">
        <authorList>
            <consortium name="Pathogen Informatics"/>
        </authorList>
    </citation>
    <scope>NUCLEOTIDE SEQUENCE</scope>
</reference>
<comment type="caution">
    <text evidence="1">The sequence shown here is derived from an EMBL/GenBank/DDBJ whole genome shotgun (WGS) entry which is preliminary data.</text>
</comment>
<accession>A0A448XKS2</accession>
<dbReference type="AlphaFoldDB" id="A0A448XKS2"/>
<sequence length="117" mass="13503">MSVSLSQSSFSFVWSLPGLKIRNYTTLKEHICVLFYSNFGPSSVTSSYRKFYVLTCAFRLYCQSRMRRLEDEKEDWCLKHALLSFSQHFPANVDATLQQMRFCGSTNSKEIASLCSI</sequence>
<evidence type="ECO:0000313" key="1">
    <source>
        <dbReference type="EMBL" id="VEL38923.1"/>
    </source>
</evidence>
<gene>
    <name evidence="1" type="ORF">PXEA_LOCUS32363</name>
</gene>
<evidence type="ECO:0000313" key="2">
    <source>
        <dbReference type="Proteomes" id="UP000784294"/>
    </source>
</evidence>
<protein>
    <submittedName>
        <fullName evidence="1">Uncharacterized protein</fullName>
    </submittedName>
</protein>
<dbReference type="Proteomes" id="UP000784294">
    <property type="component" value="Unassembled WGS sequence"/>
</dbReference>
<keyword evidence="2" id="KW-1185">Reference proteome</keyword>
<name>A0A448XKS2_9PLAT</name>
<proteinExistence type="predicted"/>